<evidence type="ECO:0000256" key="7">
    <source>
        <dbReference type="ARBA" id="ARBA00023047"/>
    </source>
</evidence>
<feature type="transmembrane region" description="Helical" evidence="9">
    <location>
        <begin position="69"/>
        <end position="91"/>
    </location>
</feature>
<keyword evidence="3" id="KW-0813">Transport</keyword>
<protein>
    <submittedName>
        <fullName evidence="11">ABC transporter permease</fullName>
    </submittedName>
</protein>
<gene>
    <name evidence="11" type="ORF">FDQ92_03730</name>
</gene>
<sequence length="270" mass="30002">MRGVPGGVAGAACRAACVKGSAKGLDGLGTAACRPKMAETTSPLNIPLILELTKRDFVERFAGSSLGAVWAFIWPLVNLVIYIVIFSQIMGARLPGHSNAYSYGVYLTAGLIPWTAFAGTLSRSSQVFLEKRNLISKIRLSLPALLLFVSLAESVTFAITMGFFFIFLLATGFPLNSHLILLPFIYFLQQMLAFGLGLLFATFMVFIRDLKEVVGILLQLWFWMTPIVYVKDILPEPVKTVMIYNPAYAFIESYQRLFVFQQFPEWMVLG</sequence>
<comment type="subcellular location">
    <subcellularLocation>
        <location evidence="1">Cell membrane</location>
        <topology evidence="1">Multi-pass membrane protein</topology>
    </subcellularLocation>
</comment>
<keyword evidence="8 9" id="KW-0472">Membrane</keyword>
<keyword evidence="7" id="KW-0625">Polysaccharide transport</keyword>
<evidence type="ECO:0000256" key="1">
    <source>
        <dbReference type="ARBA" id="ARBA00004651"/>
    </source>
</evidence>
<evidence type="ECO:0000256" key="8">
    <source>
        <dbReference type="ARBA" id="ARBA00023136"/>
    </source>
</evidence>
<dbReference type="PANTHER" id="PTHR30413:SF10">
    <property type="entry name" value="CAPSULE POLYSACCHARIDE EXPORT INNER-MEMBRANE PROTEIN CTRC"/>
    <property type="match status" value="1"/>
</dbReference>
<keyword evidence="4" id="KW-1003">Cell membrane</keyword>
<keyword evidence="6 9" id="KW-1133">Transmembrane helix</keyword>
<name>A0A4P8L0K7_9BACT</name>
<dbReference type="InterPro" id="IPR013525">
    <property type="entry name" value="ABC2_TM"/>
</dbReference>
<accession>A0A4P8L0K7</accession>
<evidence type="ECO:0000256" key="3">
    <source>
        <dbReference type="ARBA" id="ARBA00022448"/>
    </source>
</evidence>
<dbReference type="GO" id="GO:0015920">
    <property type="term" value="P:lipopolysaccharide transport"/>
    <property type="evidence" value="ECO:0007669"/>
    <property type="project" value="TreeGrafter"/>
</dbReference>
<feature type="transmembrane region" description="Helical" evidence="9">
    <location>
        <begin position="180"/>
        <end position="206"/>
    </location>
</feature>
<evidence type="ECO:0000256" key="5">
    <source>
        <dbReference type="ARBA" id="ARBA00022692"/>
    </source>
</evidence>
<dbReference type="Pfam" id="PF01061">
    <property type="entry name" value="ABC2_membrane"/>
    <property type="match status" value="1"/>
</dbReference>
<feature type="domain" description="ABC-2 type transporter transmembrane" evidence="10">
    <location>
        <begin position="49"/>
        <end position="255"/>
    </location>
</feature>
<dbReference type="GO" id="GO:0140359">
    <property type="term" value="F:ABC-type transporter activity"/>
    <property type="evidence" value="ECO:0007669"/>
    <property type="project" value="InterPro"/>
</dbReference>
<dbReference type="OrthoDB" id="9786910at2"/>
<keyword evidence="7" id="KW-0762">Sugar transport</keyword>
<evidence type="ECO:0000256" key="6">
    <source>
        <dbReference type="ARBA" id="ARBA00022989"/>
    </source>
</evidence>
<dbReference type="GO" id="GO:0015774">
    <property type="term" value="P:polysaccharide transport"/>
    <property type="evidence" value="ECO:0007669"/>
    <property type="project" value="UniProtKB-KW"/>
</dbReference>
<feature type="transmembrane region" description="Helical" evidence="9">
    <location>
        <begin position="142"/>
        <end position="168"/>
    </location>
</feature>
<dbReference type="GO" id="GO:0005886">
    <property type="term" value="C:plasma membrane"/>
    <property type="evidence" value="ECO:0007669"/>
    <property type="project" value="UniProtKB-SubCell"/>
</dbReference>
<feature type="transmembrane region" description="Helical" evidence="9">
    <location>
        <begin position="103"/>
        <end position="121"/>
    </location>
</feature>
<proteinExistence type="inferred from homology"/>
<dbReference type="PANTHER" id="PTHR30413">
    <property type="entry name" value="INNER MEMBRANE TRANSPORT PERMEASE"/>
    <property type="match status" value="1"/>
</dbReference>
<evidence type="ECO:0000256" key="4">
    <source>
        <dbReference type="ARBA" id="ARBA00022475"/>
    </source>
</evidence>
<organism evidence="11 12">
    <name type="scientific">Desulfoglaeba alkanexedens ALDC</name>
    <dbReference type="NCBI Taxonomy" id="980445"/>
    <lineage>
        <taxon>Bacteria</taxon>
        <taxon>Pseudomonadati</taxon>
        <taxon>Thermodesulfobacteriota</taxon>
        <taxon>Syntrophobacteria</taxon>
        <taxon>Syntrophobacterales</taxon>
        <taxon>Syntrophobacteraceae</taxon>
        <taxon>Desulfoglaeba</taxon>
    </lineage>
</organism>
<keyword evidence="12" id="KW-1185">Reference proteome</keyword>
<dbReference type="Proteomes" id="UP000298602">
    <property type="component" value="Chromosome"/>
</dbReference>
<evidence type="ECO:0000313" key="11">
    <source>
        <dbReference type="EMBL" id="QCQ21366.1"/>
    </source>
</evidence>
<evidence type="ECO:0000259" key="10">
    <source>
        <dbReference type="Pfam" id="PF01061"/>
    </source>
</evidence>
<evidence type="ECO:0000313" key="12">
    <source>
        <dbReference type="Proteomes" id="UP000298602"/>
    </source>
</evidence>
<comment type="similarity">
    <text evidence="2">Belongs to the ABC-2 integral membrane protein family.</text>
</comment>
<dbReference type="AlphaFoldDB" id="A0A4P8L0K7"/>
<evidence type="ECO:0000256" key="2">
    <source>
        <dbReference type="ARBA" id="ARBA00007783"/>
    </source>
</evidence>
<reference evidence="11 12" key="2">
    <citation type="submission" date="2019-05" db="EMBL/GenBank/DDBJ databases">
        <authorList>
            <person name="Suflita J.M."/>
            <person name="Marks C.R."/>
        </authorList>
    </citation>
    <scope>NUCLEOTIDE SEQUENCE [LARGE SCALE GENOMIC DNA]</scope>
    <source>
        <strain evidence="11 12">ALDC</strain>
    </source>
</reference>
<dbReference type="EMBL" id="CP040098">
    <property type="protein sequence ID" value="QCQ21366.1"/>
    <property type="molecule type" value="Genomic_DNA"/>
</dbReference>
<feature type="transmembrane region" description="Helical" evidence="9">
    <location>
        <begin position="213"/>
        <end position="230"/>
    </location>
</feature>
<evidence type="ECO:0000256" key="9">
    <source>
        <dbReference type="SAM" id="Phobius"/>
    </source>
</evidence>
<keyword evidence="5 9" id="KW-0812">Transmembrane</keyword>
<dbReference type="KEGG" id="dax:FDQ92_03730"/>
<reference evidence="11 12" key="1">
    <citation type="submission" date="2019-05" db="EMBL/GenBank/DDBJ databases">
        <title>The Complete Genome Sequence of the n-alkane-degrading Desulfoglaeba alkanexedens ALDC reveals multiple alkylsuccinate synthase gene clusters.</title>
        <authorList>
            <person name="Callaghan A.V."/>
            <person name="Davidova I.A."/>
            <person name="Duncan K.E."/>
            <person name="Morris B."/>
            <person name="McInerney M.J."/>
        </authorList>
    </citation>
    <scope>NUCLEOTIDE SEQUENCE [LARGE SCALE GENOMIC DNA]</scope>
    <source>
        <strain evidence="11 12">ALDC</strain>
    </source>
</reference>